<dbReference type="InterPro" id="IPR016181">
    <property type="entry name" value="Acyl_CoA_acyltransferase"/>
</dbReference>
<evidence type="ECO:0000313" key="2">
    <source>
        <dbReference type="EMBL" id="KAH7963340.1"/>
    </source>
</evidence>
<reference evidence="2" key="2">
    <citation type="submission" date="2021-09" db="EMBL/GenBank/DDBJ databases">
        <authorList>
            <person name="Jia N."/>
            <person name="Wang J."/>
            <person name="Shi W."/>
            <person name="Du L."/>
            <person name="Sun Y."/>
            <person name="Zhan W."/>
            <person name="Jiang J."/>
            <person name="Wang Q."/>
            <person name="Zhang B."/>
            <person name="Ji P."/>
            <person name="Sakyi L.B."/>
            <person name="Cui X."/>
            <person name="Yuan T."/>
            <person name="Jiang B."/>
            <person name="Yang W."/>
            <person name="Lam T.T.-Y."/>
            <person name="Chang Q."/>
            <person name="Ding S."/>
            <person name="Wang X."/>
            <person name="Zhu J."/>
            <person name="Ruan X."/>
            <person name="Zhao L."/>
            <person name="Wei J."/>
            <person name="Que T."/>
            <person name="Du C."/>
            <person name="Cheng J."/>
            <person name="Dai P."/>
            <person name="Han X."/>
            <person name="Huang E."/>
            <person name="Gao Y."/>
            <person name="Liu J."/>
            <person name="Shao H."/>
            <person name="Ye R."/>
            <person name="Li L."/>
            <person name="Wei W."/>
            <person name="Wang X."/>
            <person name="Wang C."/>
            <person name="Huo Q."/>
            <person name="Li W."/>
            <person name="Guo W."/>
            <person name="Chen H."/>
            <person name="Chen S."/>
            <person name="Zhou L."/>
            <person name="Zhou L."/>
            <person name="Ni X."/>
            <person name="Tian J."/>
            <person name="Zhou Y."/>
            <person name="Sheng Y."/>
            <person name="Liu T."/>
            <person name="Pan Y."/>
            <person name="Xia L."/>
            <person name="Li J."/>
            <person name="Zhao F."/>
            <person name="Cao W."/>
        </authorList>
    </citation>
    <scope>NUCLEOTIDE SEQUENCE</scope>
    <source>
        <strain evidence="2">Rsan-2018</strain>
        <tissue evidence="2">Larvae</tissue>
    </source>
</reference>
<accession>A0A9D4Q3D4</accession>
<feature type="region of interest" description="Disordered" evidence="1">
    <location>
        <begin position="261"/>
        <end position="449"/>
    </location>
</feature>
<protein>
    <submittedName>
        <fullName evidence="2">Uncharacterized protein</fullName>
    </submittedName>
</protein>
<reference evidence="2" key="1">
    <citation type="journal article" date="2020" name="Cell">
        <title>Large-Scale Comparative Analyses of Tick Genomes Elucidate Their Genetic Diversity and Vector Capacities.</title>
        <authorList>
            <consortium name="Tick Genome and Microbiome Consortium (TIGMIC)"/>
            <person name="Jia N."/>
            <person name="Wang J."/>
            <person name="Shi W."/>
            <person name="Du L."/>
            <person name="Sun Y."/>
            <person name="Zhan W."/>
            <person name="Jiang J.F."/>
            <person name="Wang Q."/>
            <person name="Zhang B."/>
            <person name="Ji P."/>
            <person name="Bell-Sakyi L."/>
            <person name="Cui X.M."/>
            <person name="Yuan T.T."/>
            <person name="Jiang B.G."/>
            <person name="Yang W.F."/>
            <person name="Lam T.T."/>
            <person name="Chang Q.C."/>
            <person name="Ding S.J."/>
            <person name="Wang X.J."/>
            <person name="Zhu J.G."/>
            <person name="Ruan X.D."/>
            <person name="Zhao L."/>
            <person name="Wei J.T."/>
            <person name="Ye R.Z."/>
            <person name="Que T.C."/>
            <person name="Du C.H."/>
            <person name="Zhou Y.H."/>
            <person name="Cheng J.X."/>
            <person name="Dai P.F."/>
            <person name="Guo W.B."/>
            <person name="Han X.H."/>
            <person name="Huang E.J."/>
            <person name="Li L.F."/>
            <person name="Wei W."/>
            <person name="Gao Y.C."/>
            <person name="Liu J.Z."/>
            <person name="Shao H.Z."/>
            <person name="Wang X."/>
            <person name="Wang C.C."/>
            <person name="Yang T.C."/>
            <person name="Huo Q.B."/>
            <person name="Li W."/>
            <person name="Chen H.Y."/>
            <person name="Chen S.E."/>
            <person name="Zhou L.G."/>
            <person name="Ni X.B."/>
            <person name="Tian J.H."/>
            <person name="Sheng Y."/>
            <person name="Liu T."/>
            <person name="Pan Y.S."/>
            <person name="Xia L.Y."/>
            <person name="Li J."/>
            <person name="Zhao F."/>
            <person name="Cao W.C."/>
        </authorList>
    </citation>
    <scope>NUCLEOTIDE SEQUENCE</scope>
    <source>
        <strain evidence="2">Rsan-2018</strain>
    </source>
</reference>
<dbReference type="AlphaFoldDB" id="A0A9D4Q3D4"/>
<feature type="region of interest" description="Disordered" evidence="1">
    <location>
        <begin position="149"/>
        <end position="213"/>
    </location>
</feature>
<sequence>MSGPPSRPTPPSRPQPVSHEGVTISGVRVAPVLQGTCSQDRWLATGRPRLGGHMSPGGSFALSASTSRSSGSPAAVHRTRAGGRTDMAAQDKIHAAGSRSSSREHSGSKIQGSCSFSAGSCNESFGAHVRSSRRAVKDGSEFMFSLRSSKSLSSSDGPLQASILEPDGISRPRHQDSTLSVHLRSPQSPSGSVEYTCTVSPSSTANVLPGSPLRRPLLDTKVSTKVVTTTVAWTPPAHAIELTPRRYSASGRLPGEVLKTDKREGQHRRSLTFTGAPLMATVPESSVHEGATVGSAIPESNSEQPEEQSELPEPKTMQPQCLEPRLEPPVEEAKETVRESSVDVRLKPGPEPSKSSDDIEMSDEPVVKSEGLQATSEYHRRSSAGHASSMALVLKDEPAQDATTRGAARSQPPPAEVSVTKEVPHLTYLDRASTSSKANDEITNPKENFPVTSQKALEVELGFVPTTDMDVAIKDKNRHSDLLSTPVGQHLPSIERGVLPAISSEHHRPFDVQPLDNLRKQPPERKEPVKEKEDDGGKTSGDVCASACVITFDDEVSFCGFFHVSRERDNVGLSRMLWSRMLDACQGKNVCTAMPQVRALPFLDRYHFHVSYWGDIIYCHVTLRRGSFPAPSASRDGVHVRDLDLKRDSEAVIEYDHGVFGFDRSYYLRVALAEEEQTVKVATVASSEGHVAVVGYVGVQADQRGRPALRWLLADGDEAALALMYAVVEACPKIREKGLVGAFYAASHATGVILNSVDKEFMEPWTLLYNKREPFLRYDKIVSLTLI</sequence>
<feature type="compositionally biased region" description="Polar residues" evidence="1">
    <location>
        <begin position="177"/>
        <end position="206"/>
    </location>
</feature>
<name>A0A9D4Q3D4_RHISA</name>
<dbReference type="SUPFAM" id="SSF55729">
    <property type="entry name" value="Acyl-CoA N-acyltransferases (Nat)"/>
    <property type="match status" value="1"/>
</dbReference>
<feature type="compositionally biased region" description="Basic and acidic residues" evidence="1">
    <location>
        <begin position="324"/>
        <end position="348"/>
    </location>
</feature>
<comment type="caution">
    <text evidence="2">The sequence shown here is derived from an EMBL/GenBank/DDBJ whole genome shotgun (WGS) entry which is preliminary data.</text>
</comment>
<organism evidence="2 3">
    <name type="scientific">Rhipicephalus sanguineus</name>
    <name type="common">Brown dog tick</name>
    <name type="synonym">Ixodes sanguineus</name>
    <dbReference type="NCBI Taxonomy" id="34632"/>
    <lineage>
        <taxon>Eukaryota</taxon>
        <taxon>Metazoa</taxon>
        <taxon>Ecdysozoa</taxon>
        <taxon>Arthropoda</taxon>
        <taxon>Chelicerata</taxon>
        <taxon>Arachnida</taxon>
        <taxon>Acari</taxon>
        <taxon>Parasitiformes</taxon>
        <taxon>Ixodida</taxon>
        <taxon>Ixodoidea</taxon>
        <taxon>Ixodidae</taxon>
        <taxon>Rhipicephalinae</taxon>
        <taxon>Rhipicephalus</taxon>
        <taxon>Rhipicephalus</taxon>
    </lineage>
</organism>
<dbReference type="InterPro" id="IPR052729">
    <property type="entry name" value="Acyl/Acetyltrans_Enzymes"/>
</dbReference>
<gene>
    <name evidence="2" type="ORF">HPB52_020669</name>
</gene>
<keyword evidence="3" id="KW-1185">Reference proteome</keyword>
<feature type="compositionally biased region" description="Low complexity" evidence="1">
    <location>
        <begin position="59"/>
        <end position="75"/>
    </location>
</feature>
<dbReference type="PANTHER" id="PTHR47237:SF1">
    <property type="entry name" value="SLL0310 PROTEIN"/>
    <property type="match status" value="1"/>
</dbReference>
<proteinExistence type="predicted"/>
<evidence type="ECO:0000313" key="3">
    <source>
        <dbReference type="Proteomes" id="UP000821837"/>
    </source>
</evidence>
<feature type="region of interest" description="Disordered" evidence="1">
    <location>
        <begin position="509"/>
        <end position="540"/>
    </location>
</feature>
<evidence type="ECO:0000256" key="1">
    <source>
        <dbReference type="SAM" id="MobiDB-lite"/>
    </source>
</evidence>
<dbReference type="Proteomes" id="UP000821837">
    <property type="component" value="Chromosome 3"/>
</dbReference>
<feature type="compositionally biased region" description="Basic and acidic residues" evidence="1">
    <location>
        <begin position="517"/>
        <end position="537"/>
    </location>
</feature>
<feature type="region of interest" description="Disordered" evidence="1">
    <location>
        <begin position="1"/>
        <end position="26"/>
    </location>
</feature>
<feature type="compositionally biased region" description="Pro residues" evidence="1">
    <location>
        <begin position="1"/>
        <end position="14"/>
    </location>
</feature>
<dbReference type="PANTHER" id="PTHR47237">
    <property type="entry name" value="SLL0310 PROTEIN"/>
    <property type="match status" value="1"/>
</dbReference>
<dbReference type="EMBL" id="JABSTV010001249">
    <property type="protein sequence ID" value="KAH7963340.1"/>
    <property type="molecule type" value="Genomic_DNA"/>
</dbReference>
<dbReference type="VEuPathDB" id="VectorBase:RSAN_028489"/>
<feature type="region of interest" description="Disordered" evidence="1">
    <location>
        <begin position="43"/>
        <end position="113"/>
    </location>
</feature>